<protein>
    <submittedName>
        <fullName evidence="1">Uncharacterized protein</fullName>
    </submittedName>
</protein>
<comment type="caution">
    <text evidence="1">The sequence shown here is derived from an EMBL/GenBank/DDBJ whole genome shotgun (WGS) entry which is preliminary data.</text>
</comment>
<gene>
    <name evidence="1" type="ORF">V6N11_020500</name>
</gene>
<organism evidence="1 2">
    <name type="scientific">Hibiscus sabdariffa</name>
    <name type="common">roselle</name>
    <dbReference type="NCBI Taxonomy" id="183260"/>
    <lineage>
        <taxon>Eukaryota</taxon>
        <taxon>Viridiplantae</taxon>
        <taxon>Streptophyta</taxon>
        <taxon>Embryophyta</taxon>
        <taxon>Tracheophyta</taxon>
        <taxon>Spermatophyta</taxon>
        <taxon>Magnoliopsida</taxon>
        <taxon>eudicotyledons</taxon>
        <taxon>Gunneridae</taxon>
        <taxon>Pentapetalae</taxon>
        <taxon>rosids</taxon>
        <taxon>malvids</taxon>
        <taxon>Malvales</taxon>
        <taxon>Malvaceae</taxon>
        <taxon>Malvoideae</taxon>
        <taxon>Hibiscus</taxon>
    </lineage>
</organism>
<name>A0ABR2Q8Y5_9ROSI</name>
<accession>A0ABR2Q8Y5</accession>
<proteinExistence type="predicted"/>
<reference evidence="1 2" key="1">
    <citation type="journal article" date="2024" name="G3 (Bethesda)">
        <title>Genome assembly of Hibiscus sabdariffa L. provides insights into metabolisms of medicinal natural products.</title>
        <authorList>
            <person name="Kim T."/>
        </authorList>
    </citation>
    <scope>NUCLEOTIDE SEQUENCE [LARGE SCALE GENOMIC DNA]</scope>
    <source>
        <strain evidence="1">TK-2024</strain>
        <tissue evidence="1">Old leaves</tissue>
    </source>
</reference>
<dbReference type="Proteomes" id="UP001396334">
    <property type="component" value="Unassembled WGS sequence"/>
</dbReference>
<sequence length="100" mass="11256">MSRSTLDRSKHLWLTMLRAITMVARPSVIGGRPPRQLSIWSTLAHDWYKLNPYVIMRVDDGTTTCGGTARNALDGWILDFAKAIGVCLVLEGELWRSIQV</sequence>
<keyword evidence="2" id="KW-1185">Reference proteome</keyword>
<evidence type="ECO:0000313" key="1">
    <source>
        <dbReference type="EMBL" id="KAK8997007.1"/>
    </source>
</evidence>
<evidence type="ECO:0000313" key="2">
    <source>
        <dbReference type="Proteomes" id="UP001396334"/>
    </source>
</evidence>
<dbReference type="EMBL" id="JBBPBN010000043">
    <property type="protein sequence ID" value="KAK8997007.1"/>
    <property type="molecule type" value="Genomic_DNA"/>
</dbReference>